<name>A0A0L0SZ29_ALLM3</name>
<evidence type="ECO:0000259" key="2">
    <source>
        <dbReference type="PROSITE" id="PS50188"/>
    </source>
</evidence>
<dbReference type="Gene3D" id="2.60.120.920">
    <property type="match status" value="1"/>
</dbReference>
<dbReference type="SMART" id="SM00668">
    <property type="entry name" value="CTLH"/>
    <property type="match status" value="1"/>
</dbReference>
<dbReference type="eggNOG" id="KOG1477">
    <property type="taxonomic scope" value="Eukaryota"/>
</dbReference>
<dbReference type="InterPro" id="IPR024964">
    <property type="entry name" value="CTLH/CRA"/>
</dbReference>
<evidence type="ECO:0000313" key="5">
    <source>
        <dbReference type="Proteomes" id="UP000054350"/>
    </source>
</evidence>
<dbReference type="InterPro" id="IPR043136">
    <property type="entry name" value="B30.2/SPRY_sf"/>
</dbReference>
<dbReference type="Proteomes" id="UP000054350">
    <property type="component" value="Unassembled WGS sequence"/>
</dbReference>
<accession>A0A0L0SZ29</accession>
<reference evidence="4 5" key="1">
    <citation type="submission" date="2009-11" db="EMBL/GenBank/DDBJ databases">
        <title>Annotation of Allomyces macrogynus ATCC 38327.</title>
        <authorList>
            <consortium name="The Broad Institute Genome Sequencing Platform"/>
            <person name="Russ C."/>
            <person name="Cuomo C."/>
            <person name="Burger G."/>
            <person name="Gray M.W."/>
            <person name="Holland P.W.H."/>
            <person name="King N."/>
            <person name="Lang F.B.F."/>
            <person name="Roger A.J."/>
            <person name="Ruiz-Trillo I."/>
            <person name="Young S.K."/>
            <person name="Zeng Q."/>
            <person name="Gargeya S."/>
            <person name="Fitzgerald M."/>
            <person name="Haas B."/>
            <person name="Abouelleil A."/>
            <person name="Alvarado L."/>
            <person name="Arachchi H.M."/>
            <person name="Berlin A."/>
            <person name="Chapman S.B."/>
            <person name="Gearin G."/>
            <person name="Goldberg J."/>
            <person name="Griggs A."/>
            <person name="Gujja S."/>
            <person name="Hansen M."/>
            <person name="Heiman D."/>
            <person name="Howarth C."/>
            <person name="Larimer J."/>
            <person name="Lui A."/>
            <person name="MacDonald P.J.P."/>
            <person name="McCowen C."/>
            <person name="Montmayeur A."/>
            <person name="Murphy C."/>
            <person name="Neiman D."/>
            <person name="Pearson M."/>
            <person name="Priest M."/>
            <person name="Roberts A."/>
            <person name="Saif S."/>
            <person name="Shea T."/>
            <person name="Sisk P."/>
            <person name="Stolte C."/>
            <person name="Sykes S."/>
            <person name="Wortman J."/>
            <person name="Nusbaum C."/>
            <person name="Birren B."/>
        </authorList>
    </citation>
    <scope>NUCLEOTIDE SEQUENCE [LARGE SCALE GENOMIC DNA]</scope>
    <source>
        <strain evidence="4 5">ATCC 38327</strain>
    </source>
</reference>
<dbReference type="InterPro" id="IPR050618">
    <property type="entry name" value="Ubq-SigPath_Reg"/>
</dbReference>
<dbReference type="InterPro" id="IPR035782">
    <property type="entry name" value="SPRY_RanBP9/10"/>
</dbReference>
<dbReference type="PROSITE" id="PS50896">
    <property type="entry name" value="LISH"/>
    <property type="match status" value="1"/>
</dbReference>
<reference evidence="5" key="2">
    <citation type="submission" date="2009-11" db="EMBL/GenBank/DDBJ databases">
        <title>The Genome Sequence of Allomyces macrogynus strain ATCC 38327.</title>
        <authorList>
            <consortium name="The Broad Institute Genome Sequencing Platform"/>
            <person name="Russ C."/>
            <person name="Cuomo C."/>
            <person name="Shea T."/>
            <person name="Young S.K."/>
            <person name="Zeng Q."/>
            <person name="Koehrsen M."/>
            <person name="Haas B."/>
            <person name="Borodovsky M."/>
            <person name="Guigo R."/>
            <person name="Alvarado L."/>
            <person name="Berlin A."/>
            <person name="Borenstein D."/>
            <person name="Chen Z."/>
            <person name="Engels R."/>
            <person name="Freedman E."/>
            <person name="Gellesch M."/>
            <person name="Goldberg J."/>
            <person name="Griggs A."/>
            <person name="Gujja S."/>
            <person name="Heiman D."/>
            <person name="Hepburn T."/>
            <person name="Howarth C."/>
            <person name="Jen D."/>
            <person name="Larson L."/>
            <person name="Lewis B."/>
            <person name="Mehta T."/>
            <person name="Park D."/>
            <person name="Pearson M."/>
            <person name="Roberts A."/>
            <person name="Saif S."/>
            <person name="Shenoy N."/>
            <person name="Sisk P."/>
            <person name="Stolte C."/>
            <person name="Sykes S."/>
            <person name="Walk T."/>
            <person name="White J."/>
            <person name="Yandava C."/>
            <person name="Burger G."/>
            <person name="Gray M.W."/>
            <person name="Holland P.W.H."/>
            <person name="King N."/>
            <person name="Lang F.B.F."/>
            <person name="Roger A.J."/>
            <person name="Ruiz-Trillo I."/>
            <person name="Lander E."/>
            <person name="Nusbaum C."/>
        </authorList>
    </citation>
    <scope>NUCLEOTIDE SEQUENCE [LARGE SCALE GENOMIC DNA]</scope>
    <source>
        <strain evidence="5">ATCC 38327</strain>
    </source>
</reference>
<evidence type="ECO:0000256" key="1">
    <source>
        <dbReference type="SAM" id="MobiDB-lite"/>
    </source>
</evidence>
<dbReference type="SMART" id="SM00449">
    <property type="entry name" value="SPRY"/>
    <property type="match status" value="1"/>
</dbReference>
<proteinExistence type="predicted"/>
<dbReference type="PROSITE" id="PS50897">
    <property type="entry name" value="CTLH"/>
    <property type="match status" value="1"/>
</dbReference>
<dbReference type="AlphaFoldDB" id="A0A0L0SZ29"/>
<dbReference type="InterPro" id="IPR006595">
    <property type="entry name" value="CTLH_C"/>
</dbReference>
<dbReference type="InterPro" id="IPR013144">
    <property type="entry name" value="CRA_dom"/>
</dbReference>
<dbReference type="OMA" id="GCCINFV"/>
<feature type="domain" description="CTLH" evidence="3">
    <location>
        <begin position="441"/>
        <end position="498"/>
    </location>
</feature>
<feature type="region of interest" description="Disordered" evidence="1">
    <location>
        <begin position="414"/>
        <end position="439"/>
    </location>
</feature>
<dbReference type="STRING" id="578462.A0A0L0SZ29"/>
<dbReference type="PROSITE" id="PS50188">
    <property type="entry name" value="B302_SPRY"/>
    <property type="match status" value="1"/>
</dbReference>
<protein>
    <recommendedName>
        <fullName evidence="6">B30.2/SPRY domain-containing protein</fullName>
    </recommendedName>
</protein>
<dbReference type="InterPro" id="IPR006594">
    <property type="entry name" value="LisH"/>
</dbReference>
<feature type="region of interest" description="Disordered" evidence="1">
    <location>
        <begin position="345"/>
        <end position="372"/>
    </location>
</feature>
<gene>
    <name evidence="4" type="ORF">AMAG_12538</name>
</gene>
<evidence type="ECO:0008006" key="6">
    <source>
        <dbReference type="Google" id="ProtNLM"/>
    </source>
</evidence>
<dbReference type="SUPFAM" id="SSF49899">
    <property type="entry name" value="Concanavalin A-like lectins/glucanases"/>
    <property type="match status" value="1"/>
</dbReference>
<dbReference type="InterPro" id="IPR013320">
    <property type="entry name" value="ConA-like_dom_sf"/>
</dbReference>
<dbReference type="Pfam" id="PF00622">
    <property type="entry name" value="SPRY"/>
    <property type="match status" value="1"/>
</dbReference>
<dbReference type="Pfam" id="PF10607">
    <property type="entry name" value="CTLH"/>
    <property type="match status" value="1"/>
</dbReference>
<evidence type="ECO:0000259" key="3">
    <source>
        <dbReference type="PROSITE" id="PS50897"/>
    </source>
</evidence>
<dbReference type="CDD" id="cd12909">
    <property type="entry name" value="SPRY_RanBP9_10"/>
    <property type="match status" value="1"/>
</dbReference>
<organism evidence="4 5">
    <name type="scientific">Allomyces macrogynus (strain ATCC 38327)</name>
    <name type="common">Allomyces javanicus var. macrogynus</name>
    <dbReference type="NCBI Taxonomy" id="578462"/>
    <lineage>
        <taxon>Eukaryota</taxon>
        <taxon>Fungi</taxon>
        <taxon>Fungi incertae sedis</taxon>
        <taxon>Blastocladiomycota</taxon>
        <taxon>Blastocladiomycetes</taxon>
        <taxon>Blastocladiales</taxon>
        <taxon>Blastocladiaceae</taxon>
        <taxon>Allomyces</taxon>
    </lineage>
</organism>
<feature type="domain" description="B30.2/SPRY" evidence="2">
    <location>
        <begin position="120"/>
        <end position="330"/>
    </location>
</feature>
<dbReference type="VEuPathDB" id="FungiDB:AMAG_12538"/>
<sequence>MDLDPPTATASGPGAVPLALAAKRHVWGASSSSSLASLLPGLYSSGAGASAASAAADAAPPPSNLPEYLQLLPTASMLDLDPLPAAPHSRAASSTMAMGTHPLLRASPIAAASTATVTQASAAAMNILHPTRRDAIALPSAWNPKDKCGLVELHEGAQRANYNGTGRSDQDAASVRANHPIPPECGIFYYEVEIVSKGTDGYIGIGLCGPHVSLNRLPGWEPHSYGYHGDDGHIFAGSGQGKIYGQTYGTGDVVGCGINFTSGDVFFTKNGLFRGVAFRNVKVDPNAPTSRSANAQPVGLPRALFPCVGMRTRARRFACHVPFRFDIAQYVRDEMARVWSTITAGPMLPTSPAPAPVENSDEDGAAARASAAAAASTEEASALHELVLGYLVHHGYQRTAAALVAHADARRANGATTPDVDRMDVDGAKPAPRSGHAQLREMEQRGQIKDLILAGDIDAAVALLTTAYPHFLDRDLETRFLLHCQQFTELLAPLFTTPAATTSIAADPRLQPVLDYGRRVLAQYAVLTPAGGGDDDGGVARRRAHVQALFSVLAYTDPRSSPVAHLLDLPARRRAVAAAVNTAVQVGALGKPARPALETVVRQAMASVEVLAKRPEMAAAVPTACLVDVKREVFQGL</sequence>
<evidence type="ECO:0000313" key="4">
    <source>
        <dbReference type="EMBL" id="KNE67818.1"/>
    </source>
</evidence>
<dbReference type="OrthoDB" id="25503at2759"/>
<dbReference type="PANTHER" id="PTHR12864">
    <property type="entry name" value="RAN BINDING PROTEIN 9-RELATED"/>
    <property type="match status" value="1"/>
</dbReference>
<dbReference type="InterPro" id="IPR003877">
    <property type="entry name" value="SPRY_dom"/>
</dbReference>
<dbReference type="SMART" id="SM00757">
    <property type="entry name" value="CRA"/>
    <property type="match status" value="1"/>
</dbReference>
<dbReference type="InterPro" id="IPR001870">
    <property type="entry name" value="B30.2/SPRY"/>
</dbReference>
<dbReference type="EMBL" id="GG745354">
    <property type="protein sequence ID" value="KNE67818.1"/>
    <property type="molecule type" value="Genomic_DNA"/>
</dbReference>
<keyword evidence="5" id="KW-1185">Reference proteome</keyword>